<keyword evidence="2" id="KW-1185">Reference proteome</keyword>
<dbReference type="RefSeq" id="WP_092834225.1">
    <property type="nucleotide sequence ID" value="NZ_FNJL01000010.1"/>
</dbReference>
<sequence length="118" mass="12829">MSLEEDLVAALRTQCPRVFPMTAPYDTPTPYVVWQHVGGEPIRFLDNSAPPTRHADIQITAWATTPKAALDLLRGIEETLCASTALQASPRAEPTSAYDDGDELTGALQTFSVWGART</sequence>
<dbReference type="EMBL" id="FNJL01000010">
    <property type="protein sequence ID" value="SDP29088.1"/>
    <property type="molecule type" value="Genomic_DNA"/>
</dbReference>
<evidence type="ECO:0000313" key="1">
    <source>
        <dbReference type="EMBL" id="SDP29088.1"/>
    </source>
</evidence>
<protein>
    <recommendedName>
        <fullName evidence="3">DUF3168 domain-containing protein</fullName>
    </recommendedName>
</protein>
<name>A0A1H0RJN0_9BURK</name>
<proteinExistence type="predicted"/>
<gene>
    <name evidence="1" type="ORF">SAMN04489708_11073</name>
</gene>
<organism evidence="1 2">
    <name type="scientific">Paracidovorax cattleyae</name>
    <dbReference type="NCBI Taxonomy" id="80868"/>
    <lineage>
        <taxon>Bacteria</taxon>
        <taxon>Pseudomonadati</taxon>
        <taxon>Pseudomonadota</taxon>
        <taxon>Betaproteobacteria</taxon>
        <taxon>Burkholderiales</taxon>
        <taxon>Comamonadaceae</taxon>
        <taxon>Paracidovorax</taxon>
    </lineage>
</organism>
<reference evidence="2" key="1">
    <citation type="submission" date="2016-10" db="EMBL/GenBank/DDBJ databases">
        <authorList>
            <person name="Varghese N."/>
            <person name="Submissions S."/>
        </authorList>
    </citation>
    <scope>NUCLEOTIDE SEQUENCE [LARGE SCALE GENOMIC DNA]</scope>
    <source>
        <strain evidence="2">DSM 17101</strain>
    </source>
</reference>
<dbReference type="OrthoDB" id="8612771at2"/>
<dbReference type="Pfam" id="PF11367">
    <property type="entry name" value="Tail_completion_gp17"/>
    <property type="match status" value="1"/>
</dbReference>
<dbReference type="InterPro" id="IPR021508">
    <property type="entry name" value="Gp17-like"/>
</dbReference>
<dbReference type="AlphaFoldDB" id="A0A1H0RJN0"/>
<evidence type="ECO:0008006" key="3">
    <source>
        <dbReference type="Google" id="ProtNLM"/>
    </source>
</evidence>
<dbReference type="Proteomes" id="UP000199317">
    <property type="component" value="Unassembled WGS sequence"/>
</dbReference>
<evidence type="ECO:0000313" key="2">
    <source>
        <dbReference type="Proteomes" id="UP000199317"/>
    </source>
</evidence>
<accession>A0A1H0RJN0</accession>